<dbReference type="PROSITE" id="PS00092">
    <property type="entry name" value="N6_MTASE"/>
    <property type="match status" value="1"/>
</dbReference>
<evidence type="ECO:0000256" key="3">
    <source>
        <dbReference type="ARBA" id="ARBA00022679"/>
    </source>
</evidence>
<evidence type="ECO:0000313" key="8">
    <source>
        <dbReference type="EMBL" id="CAK0801486.1"/>
    </source>
</evidence>
<keyword evidence="5" id="KW-0175">Coiled coil</keyword>
<evidence type="ECO:0000259" key="7">
    <source>
        <dbReference type="Pfam" id="PF05175"/>
    </source>
</evidence>
<keyword evidence="9" id="KW-1185">Reference proteome</keyword>
<dbReference type="PANTHER" id="PTHR45875:SF1">
    <property type="entry name" value="METHYLTRANSFERASE N6AMT1"/>
    <property type="match status" value="1"/>
</dbReference>
<dbReference type="InterPro" id="IPR007848">
    <property type="entry name" value="Small_mtfrase_dom"/>
</dbReference>
<reference evidence="8" key="1">
    <citation type="submission" date="2023-10" db="EMBL/GenBank/DDBJ databases">
        <authorList>
            <person name="Chen Y."/>
            <person name="Shah S."/>
            <person name="Dougan E. K."/>
            <person name="Thang M."/>
            <person name="Chan C."/>
        </authorList>
    </citation>
    <scope>NUCLEOTIDE SEQUENCE [LARGE SCALE GENOMIC DNA]</scope>
</reference>
<dbReference type="InterPro" id="IPR052190">
    <property type="entry name" value="Euk-Arch_PrmC-MTase"/>
</dbReference>
<keyword evidence="4" id="KW-0949">S-adenosyl-L-methionine</keyword>
<sequence length="820" mass="86091">MPLLASPLQQLQHAGHLLAPPHRGAAPAAWRRASAASLPMRAPRSAVAAGLRAARCDAGCGRLAATAAASGGAAAAALARGHASSARRAAAAAAAAAPAQAGGAFTEEREPLVAWLEEATRRVDLVREAWEGLPVDDQGIASSLMAQDGELRASLQQCPLGDPADSTTIPRHLCSDPLVRAHGEATRAILQAELARSEWEIRLAEASGGADPSSIAAVRINMAMLRMRLFDLDAAIEDLHRAFDLDATDSRLGLLLRYSAQLRAPREPDLLEGADLSAGGASDALLKKVRLAFLNAGYVQGTVLRAAKATSMSEFIFVEGNADRLEQSLLESCEEPNPMNPEPQDGLPRIPGELVDLIRIFLLHRVLPLARLSQLLGPECLQLLLTLRAVTAVEGDACRMISPAEAAAAVAADPTGCNAFFAFANVAVWPIEEDLLLCADFEQTYSAEDMEPVMYISEDSWALVHGAPRAKASSVLDVCCGSGIQGIVALRTYADRAAFVDLNPRALRFTRFNLALNGFAARCLGLYSGHLEEALPAEVLERGFDALVANPPFVPNPHGIASGAGAMFGNGGDSGEDVLAAVVRLGSRVVRPGGTVSAVAMTPNAEGLPGRITRWYASAAGEGASFEANVFCGAPTPADRYQPTSTQAETARYQASLRNMGVTSMSETVTVLRVGGTQGPVACVAGEPRPDLWGDAGFLRTVVQNSLATPAQQHASPPPGQQRQRSPASAAPLPDLEPPATPRQAAAPAAGAGGGLEEELPDELPVREGALPGFQDGFFPGHFRAPGPGWEARARLLEGIRRLRARKDQAAERARRAQAA</sequence>
<dbReference type="PANTHER" id="PTHR45875">
    <property type="entry name" value="METHYLTRANSFERASE N6AMT1"/>
    <property type="match status" value="1"/>
</dbReference>
<evidence type="ECO:0000256" key="1">
    <source>
        <dbReference type="ARBA" id="ARBA00006149"/>
    </source>
</evidence>
<evidence type="ECO:0000256" key="2">
    <source>
        <dbReference type="ARBA" id="ARBA00022603"/>
    </source>
</evidence>
<dbReference type="Gene3D" id="3.40.50.150">
    <property type="entry name" value="Vaccinia Virus protein VP39"/>
    <property type="match status" value="1"/>
</dbReference>
<feature type="domain" description="Methyltransferase small" evidence="7">
    <location>
        <begin position="463"/>
        <end position="555"/>
    </location>
</feature>
<dbReference type="InterPro" id="IPR002052">
    <property type="entry name" value="DNA_methylase_N6_adenine_CS"/>
</dbReference>
<organism evidence="8 9">
    <name type="scientific">Prorocentrum cordatum</name>
    <dbReference type="NCBI Taxonomy" id="2364126"/>
    <lineage>
        <taxon>Eukaryota</taxon>
        <taxon>Sar</taxon>
        <taxon>Alveolata</taxon>
        <taxon>Dinophyceae</taxon>
        <taxon>Prorocentrales</taxon>
        <taxon>Prorocentraceae</taxon>
        <taxon>Prorocentrum</taxon>
    </lineage>
</organism>
<dbReference type="CDD" id="cd02440">
    <property type="entry name" value="AdoMet_MTases"/>
    <property type="match status" value="1"/>
</dbReference>
<dbReference type="SUPFAM" id="SSF53335">
    <property type="entry name" value="S-adenosyl-L-methionine-dependent methyltransferases"/>
    <property type="match status" value="1"/>
</dbReference>
<evidence type="ECO:0000256" key="5">
    <source>
        <dbReference type="SAM" id="Coils"/>
    </source>
</evidence>
<evidence type="ECO:0000256" key="4">
    <source>
        <dbReference type="ARBA" id="ARBA00022691"/>
    </source>
</evidence>
<dbReference type="Pfam" id="PF05175">
    <property type="entry name" value="MTS"/>
    <property type="match status" value="1"/>
</dbReference>
<feature type="region of interest" description="Disordered" evidence="6">
    <location>
        <begin position="709"/>
        <end position="759"/>
    </location>
</feature>
<evidence type="ECO:0000313" key="9">
    <source>
        <dbReference type="Proteomes" id="UP001189429"/>
    </source>
</evidence>
<gene>
    <name evidence="8" type="ORF">PCOR1329_LOCUS9346</name>
</gene>
<protein>
    <recommendedName>
        <fullName evidence="7">Methyltransferase small domain-containing protein</fullName>
    </recommendedName>
</protein>
<keyword evidence="2" id="KW-0489">Methyltransferase</keyword>
<comment type="similarity">
    <text evidence="1">Belongs to the eukaryotic/archaeal PrmC-related family.</text>
</comment>
<comment type="caution">
    <text evidence="8">The sequence shown here is derived from an EMBL/GenBank/DDBJ whole genome shotgun (WGS) entry which is preliminary data.</text>
</comment>
<dbReference type="InterPro" id="IPR029063">
    <property type="entry name" value="SAM-dependent_MTases_sf"/>
</dbReference>
<dbReference type="Proteomes" id="UP001189429">
    <property type="component" value="Unassembled WGS sequence"/>
</dbReference>
<keyword evidence="3" id="KW-0808">Transferase</keyword>
<evidence type="ECO:0000256" key="6">
    <source>
        <dbReference type="SAM" id="MobiDB-lite"/>
    </source>
</evidence>
<accession>A0ABN9Q6U4</accession>
<proteinExistence type="inferred from homology"/>
<feature type="coiled-coil region" evidence="5">
    <location>
        <begin position="793"/>
        <end position="820"/>
    </location>
</feature>
<name>A0ABN9Q6U4_9DINO</name>
<dbReference type="EMBL" id="CAUYUJ010002592">
    <property type="protein sequence ID" value="CAK0801486.1"/>
    <property type="molecule type" value="Genomic_DNA"/>
</dbReference>